<evidence type="ECO:0000313" key="3">
    <source>
        <dbReference type="Proteomes" id="UP000295136"/>
    </source>
</evidence>
<evidence type="ECO:0000313" key="2">
    <source>
        <dbReference type="EMBL" id="TDE58147.1"/>
    </source>
</evidence>
<evidence type="ECO:0000256" key="1">
    <source>
        <dbReference type="SAM" id="MobiDB-lite"/>
    </source>
</evidence>
<gene>
    <name evidence="2" type="ORF">E1295_05925</name>
</gene>
<comment type="caution">
    <text evidence="2">The sequence shown here is derived from an EMBL/GenBank/DDBJ whole genome shotgun (WGS) entry which is preliminary data.</text>
</comment>
<dbReference type="EMBL" id="SMLD01000010">
    <property type="protein sequence ID" value="TDE58147.1"/>
    <property type="molecule type" value="Genomic_DNA"/>
</dbReference>
<dbReference type="Proteomes" id="UP000295136">
    <property type="component" value="Unassembled WGS sequence"/>
</dbReference>
<organism evidence="2 3">
    <name type="scientific">Nonomuraea mesophila</name>
    <dbReference type="NCBI Taxonomy" id="2530382"/>
    <lineage>
        <taxon>Bacteria</taxon>
        <taxon>Bacillati</taxon>
        <taxon>Actinomycetota</taxon>
        <taxon>Actinomycetes</taxon>
        <taxon>Streptosporangiales</taxon>
        <taxon>Streptosporangiaceae</taxon>
        <taxon>Nonomuraea</taxon>
    </lineage>
</organism>
<feature type="compositionally biased region" description="Basic and acidic residues" evidence="1">
    <location>
        <begin position="11"/>
        <end position="22"/>
    </location>
</feature>
<feature type="region of interest" description="Disordered" evidence="1">
    <location>
        <begin position="1"/>
        <end position="23"/>
    </location>
</feature>
<sequence>MTRRNQFPDFHGPHAEPPKPDRVTLTWHEPSIRVPRIRVVSHTCQCQAVTYELCAAAGQAFVRRTDRGTGAVHETAWSLTSAAMRTFTQILEGEAR</sequence>
<dbReference type="RefSeq" id="WP_132628652.1">
    <property type="nucleotide sequence ID" value="NZ_SMLD01000010.1"/>
</dbReference>
<keyword evidence="3" id="KW-1185">Reference proteome</keyword>
<reference evidence="2 3" key="1">
    <citation type="submission" date="2019-03" db="EMBL/GenBank/DDBJ databases">
        <title>Draft genome sequences of novel Actinobacteria.</title>
        <authorList>
            <person name="Sahin N."/>
            <person name="Ay H."/>
            <person name="Saygin H."/>
        </authorList>
    </citation>
    <scope>NUCLEOTIDE SEQUENCE [LARGE SCALE GENOMIC DNA]</scope>
    <source>
        <strain evidence="2 3">6K102</strain>
    </source>
</reference>
<dbReference type="AlphaFoldDB" id="A0A4R5FUZ4"/>
<name>A0A4R5FUZ4_9ACTN</name>
<accession>A0A4R5FUZ4</accession>
<proteinExistence type="predicted"/>
<protein>
    <submittedName>
        <fullName evidence="2">Uncharacterized protein</fullName>
    </submittedName>
</protein>